<proteinExistence type="predicted"/>
<accession>A0A7Y6IPQ0</accession>
<reference evidence="1 2" key="1">
    <citation type="submission" date="2020-06" db="EMBL/GenBank/DDBJ databases">
        <authorList>
            <person name="Chanama M."/>
        </authorList>
    </citation>
    <scope>NUCLEOTIDE SEQUENCE [LARGE SCALE GENOMIC DNA]</scope>
    <source>
        <strain evidence="1 2">TBRC6557</strain>
    </source>
</reference>
<sequence length="318" mass="35607">MSPSPKARSIGGFVLSAAGVAGVVLQMLSVHYPDGDPAKAREVARLLRQLARRVDVSLDDVEEVASRVWRPPSHGAGIDAFRKYFTDEIAPYPPMVSAYVRGLADAIDDYAEMLERTQHALRTMAMIQWTELLMFFCWPSIDKKVQVLIEWAIRKKQARLLLRMFEHAVGRRFIFAVGGSLAYTALDQVIVDGFKLARGEDTGSWGDRGKYMLNNFAAALVFYHVDPDNFRWVRKYLPGGLKTAKLLPENKAARNAVVFLTGSSIFTTTSNVINRPGDVVHDPFSLLPTWQQMLAKLGVAAGQDQFRRWRGYYPAATP</sequence>
<dbReference type="AlphaFoldDB" id="A0A7Y6IPQ0"/>
<protein>
    <submittedName>
        <fullName evidence="1">Uncharacterized protein</fullName>
    </submittedName>
</protein>
<evidence type="ECO:0000313" key="2">
    <source>
        <dbReference type="Proteomes" id="UP000546126"/>
    </source>
</evidence>
<name>A0A7Y6IPQ0_9ACTN</name>
<comment type="caution">
    <text evidence="1">The sequence shown here is derived from an EMBL/GenBank/DDBJ whole genome shotgun (WGS) entry which is preliminary data.</text>
</comment>
<evidence type="ECO:0000313" key="1">
    <source>
        <dbReference type="EMBL" id="NUW40824.1"/>
    </source>
</evidence>
<organism evidence="1 2">
    <name type="scientific">Nonomuraea rhodomycinica</name>
    <dbReference type="NCBI Taxonomy" id="1712872"/>
    <lineage>
        <taxon>Bacteria</taxon>
        <taxon>Bacillati</taxon>
        <taxon>Actinomycetota</taxon>
        <taxon>Actinomycetes</taxon>
        <taxon>Streptosporangiales</taxon>
        <taxon>Streptosporangiaceae</taxon>
        <taxon>Nonomuraea</taxon>
    </lineage>
</organism>
<keyword evidence="2" id="KW-1185">Reference proteome</keyword>
<gene>
    <name evidence="1" type="ORF">HT134_11830</name>
</gene>
<dbReference type="Proteomes" id="UP000546126">
    <property type="component" value="Unassembled WGS sequence"/>
</dbReference>
<dbReference type="EMBL" id="JABWGO010000002">
    <property type="protein sequence ID" value="NUW40824.1"/>
    <property type="molecule type" value="Genomic_DNA"/>
</dbReference>
<dbReference type="RefSeq" id="WP_175600411.1">
    <property type="nucleotide sequence ID" value="NZ_JABWGO010000002.1"/>
</dbReference>